<dbReference type="PANTHER" id="PTHR42663:SF6">
    <property type="entry name" value="HYDROLASE C777.06C-RELATED"/>
    <property type="match status" value="1"/>
</dbReference>
<protein>
    <submittedName>
        <fullName evidence="1">MBL fold metallo-hydrolase</fullName>
    </submittedName>
</protein>
<dbReference type="PANTHER" id="PTHR42663">
    <property type="entry name" value="HYDROLASE C777.06C-RELATED-RELATED"/>
    <property type="match status" value="1"/>
</dbReference>
<proteinExistence type="predicted"/>
<organism evidence="1 2">
    <name type="scientific">Bacillus phage vB_BanS_Chewbecca</name>
    <dbReference type="NCBI Taxonomy" id="2894786"/>
    <lineage>
        <taxon>Viruses</taxon>
        <taxon>Duplodnaviria</taxon>
        <taxon>Heunggongvirae</taxon>
        <taxon>Uroviricota</taxon>
        <taxon>Caudoviricetes</taxon>
        <taxon>Joanripponvirinae</taxon>
        <taxon>Tsamsavirus</taxon>
        <taxon>Tsamsavirus chewbecca</taxon>
    </lineage>
</organism>
<sequence>MKLMFEFIGTGSAFNTKLGNNSAFIKQGNKLFMIDCGSATFHRIMETELLEGVEEIYVMMTHTHPDHVGSLGDLIFYGYYSMGNVMEKNVSVLAPVDIDIESTLLSMGVKEDTYHLIKYEDSSVNLLEDFGFYFMPVKTKHVDELNCYGYIFSKDGIKTYYSGDANIIPETVLTMFNNGSIHTLYQDTCWLDYDGNVHLSLRKLDELIDDSKDLRSRVYCMHLDGEFDEIEAISLGFNVVKGVL</sequence>
<keyword evidence="2" id="KW-1185">Reference proteome</keyword>
<dbReference type="SUPFAM" id="SSF56281">
    <property type="entry name" value="Metallo-hydrolase/oxidoreductase"/>
    <property type="match status" value="1"/>
</dbReference>
<dbReference type="EMBL" id="OK499972">
    <property type="protein sequence ID" value="UGO46210.1"/>
    <property type="molecule type" value="Genomic_DNA"/>
</dbReference>
<dbReference type="Gene3D" id="3.60.15.10">
    <property type="entry name" value="Ribonuclease Z/Hydroxyacylglutathione hydrolase-like"/>
    <property type="match status" value="1"/>
</dbReference>
<dbReference type="GO" id="GO:0052170">
    <property type="term" value="P:symbiont-mediated suppression of host innate immune response"/>
    <property type="evidence" value="ECO:0007669"/>
    <property type="project" value="UniProtKB-KW"/>
</dbReference>
<evidence type="ECO:0000313" key="2">
    <source>
        <dbReference type="Proteomes" id="UP000827751"/>
    </source>
</evidence>
<dbReference type="InterPro" id="IPR036866">
    <property type="entry name" value="RibonucZ/Hydroxyglut_hydro"/>
</dbReference>
<dbReference type="Proteomes" id="UP000827751">
    <property type="component" value="Segment"/>
</dbReference>
<gene>
    <name evidence="1" type="ORF">CHEWBECCA_127</name>
</gene>
<reference evidence="1 2" key="1">
    <citation type="submission" date="2021-10" db="EMBL/GenBank/DDBJ databases">
        <authorList>
            <person name="Lavering E.D."/>
            <person name="James R."/>
            <person name="Fairhom J.D."/>
            <person name="Ogilvie B.H."/>
            <person name="Thurgood T.L."/>
            <person name="Robison R.A."/>
            <person name="Grose J.H."/>
        </authorList>
    </citation>
    <scope>NUCLEOTIDE SEQUENCE [LARGE SCALE GENOMIC DNA]</scope>
</reference>
<evidence type="ECO:0000313" key="1">
    <source>
        <dbReference type="EMBL" id="UGO46210.1"/>
    </source>
</evidence>
<accession>A0AAE9CAW0</accession>
<name>A0AAE9CAW0_9CAUD</name>
<dbReference type="Pfam" id="PF23023">
    <property type="entry name" value="Anti-Pycsar_Apyc1"/>
    <property type="match status" value="1"/>
</dbReference>